<reference evidence="1 2" key="2">
    <citation type="journal article" date="2014" name="Genome Announc.">
        <title>Complete Genome Sequence of Coprothermobacter proteolyticus DSM 5265.</title>
        <authorList>
            <person name="Alexiev A."/>
            <person name="Coil D.A."/>
            <person name="Badger J.H."/>
            <person name="Enticknap J."/>
            <person name="Ward N."/>
            <person name="Robb F.T."/>
            <person name="Eisen J.A."/>
        </authorList>
    </citation>
    <scope>NUCLEOTIDE SEQUENCE [LARGE SCALE GENOMIC DNA]</scope>
    <source>
        <strain evidence="2">ATCC 35245 / DSM 5265 / OCM 4 / BT</strain>
    </source>
</reference>
<reference evidence="2" key="1">
    <citation type="submission" date="2008-08" db="EMBL/GenBank/DDBJ databases">
        <title>The complete genome sequence of Coprothermobacter proteolyticus strain ATCC 5245 / DSM 5265 / BT.</title>
        <authorList>
            <person name="Dodson R.J."/>
            <person name="Durkin A.S."/>
            <person name="Wu M."/>
            <person name="Eisen J."/>
            <person name="Sutton G."/>
        </authorList>
    </citation>
    <scope>NUCLEOTIDE SEQUENCE [LARGE SCALE GENOMIC DNA]</scope>
    <source>
        <strain evidence="2">ATCC 35245 / DSM 5265 / OCM 4 / BT</strain>
    </source>
</reference>
<dbReference type="Proteomes" id="UP000001732">
    <property type="component" value="Chromosome"/>
</dbReference>
<accession>B5Y868</accession>
<dbReference type="AlphaFoldDB" id="B5Y868"/>
<name>B5Y868_COPPD</name>
<evidence type="ECO:0000313" key="1">
    <source>
        <dbReference type="EMBL" id="ACI17139.1"/>
    </source>
</evidence>
<dbReference type="STRING" id="309798.COPRO5265_0610"/>
<keyword evidence="2" id="KW-1185">Reference proteome</keyword>
<organism evidence="1 2">
    <name type="scientific">Coprothermobacter proteolyticus (strain ATCC 35245 / DSM 5265 / OCM 4 / BT)</name>
    <dbReference type="NCBI Taxonomy" id="309798"/>
    <lineage>
        <taxon>Bacteria</taxon>
        <taxon>Pseudomonadati</taxon>
        <taxon>Coprothermobacterota</taxon>
        <taxon>Coprothermobacteria</taxon>
        <taxon>Coprothermobacterales</taxon>
        <taxon>Coprothermobacteraceae</taxon>
        <taxon>Coprothermobacter</taxon>
    </lineage>
</organism>
<evidence type="ECO:0000313" key="2">
    <source>
        <dbReference type="Proteomes" id="UP000001732"/>
    </source>
</evidence>
<dbReference type="EMBL" id="CP001145">
    <property type="protein sequence ID" value="ACI17139.1"/>
    <property type="molecule type" value="Genomic_DNA"/>
</dbReference>
<sequence>MGTDMVHVIAVSRVSKTKSFNDYQNCVVLFPLEGDARPFGIIWELVNRTYLLSALMLCIPQCTTKN</sequence>
<gene>
    <name evidence="1" type="ordered locus">COPRO5265_0610</name>
</gene>
<proteinExistence type="predicted"/>
<dbReference type="KEGG" id="cpo:COPRO5265_0610"/>
<protein>
    <submittedName>
        <fullName evidence="1">Uncharacterized protein</fullName>
    </submittedName>
</protein>